<evidence type="ECO:0000313" key="1">
    <source>
        <dbReference type="EMBL" id="RJF81403.1"/>
    </source>
</evidence>
<protein>
    <submittedName>
        <fullName evidence="1">Glycosyl transferase</fullName>
    </submittedName>
</protein>
<sequence length="184" mass="18937">MSQGACFVSLHAVVANVSPALSYALRMIAALDRVTGAAATLHRLPGPHPEVAPSAIFAAELLVSRLPDGAVTLIDGATLLNLAAALSLDDRRLRPVALVERLRWTEPGVGAEEAAARRHLEQGVLALMRVIVAPTAAVAADVVALGVAADVVLIATADETGARALLARLADRVGWLAAEEAAPL</sequence>
<dbReference type="Proteomes" id="UP000283458">
    <property type="component" value="Unassembled WGS sequence"/>
</dbReference>
<proteinExistence type="predicted"/>
<dbReference type="AlphaFoldDB" id="A0A418VW96"/>
<dbReference type="GO" id="GO:0016740">
    <property type="term" value="F:transferase activity"/>
    <property type="evidence" value="ECO:0007669"/>
    <property type="project" value="UniProtKB-KW"/>
</dbReference>
<comment type="caution">
    <text evidence="1">The sequence shown here is derived from an EMBL/GenBank/DDBJ whole genome shotgun (WGS) entry which is preliminary data.</text>
</comment>
<organism evidence="1 2">
    <name type="scientific">Azospirillum cavernae</name>
    <dbReference type="NCBI Taxonomy" id="2320860"/>
    <lineage>
        <taxon>Bacteria</taxon>
        <taxon>Pseudomonadati</taxon>
        <taxon>Pseudomonadota</taxon>
        <taxon>Alphaproteobacteria</taxon>
        <taxon>Rhodospirillales</taxon>
        <taxon>Azospirillaceae</taxon>
        <taxon>Azospirillum</taxon>
    </lineage>
</organism>
<evidence type="ECO:0000313" key="2">
    <source>
        <dbReference type="Proteomes" id="UP000283458"/>
    </source>
</evidence>
<keyword evidence="1" id="KW-0808">Transferase</keyword>
<reference evidence="1 2" key="1">
    <citation type="submission" date="2018-09" db="EMBL/GenBank/DDBJ databases">
        <authorList>
            <person name="Zhu H."/>
        </authorList>
    </citation>
    <scope>NUCLEOTIDE SEQUENCE [LARGE SCALE GENOMIC DNA]</scope>
    <source>
        <strain evidence="1 2">K2W22B-5</strain>
    </source>
</reference>
<gene>
    <name evidence="1" type="ORF">D3877_14650</name>
</gene>
<name>A0A418VW96_9PROT</name>
<dbReference type="OrthoDB" id="9790710at2"/>
<accession>A0A418VW96</accession>
<dbReference type="EMBL" id="QYUL01000002">
    <property type="protein sequence ID" value="RJF81403.1"/>
    <property type="molecule type" value="Genomic_DNA"/>
</dbReference>
<keyword evidence="2" id="KW-1185">Reference proteome</keyword>